<dbReference type="Gene3D" id="1.10.530.10">
    <property type="match status" value="1"/>
</dbReference>
<evidence type="ECO:0000313" key="14">
    <source>
        <dbReference type="EMBL" id="PUZ47790.1"/>
    </source>
</evidence>
<evidence type="ECO:0000256" key="11">
    <source>
        <dbReference type="PIRSR" id="PIRSR001060-2"/>
    </source>
</evidence>
<keyword evidence="8" id="KW-0326">Glycosidase</keyword>
<evidence type="ECO:0000256" key="7">
    <source>
        <dbReference type="ARBA" id="ARBA00023277"/>
    </source>
</evidence>
<keyword evidence="15" id="KW-1185">Reference proteome</keyword>
<keyword evidence="3" id="KW-0147">Chitin-binding</keyword>
<evidence type="ECO:0000256" key="10">
    <source>
        <dbReference type="PIRSR" id="PIRSR001060-1"/>
    </source>
</evidence>
<keyword evidence="5" id="KW-0146">Chitin degradation</keyword>
<accession>A0A2T7CWS2</accession>
<keyword evidence="4" id="KW-0378">Hydrolase</keyword>
<dbReference type="InterPro" id="IPR016283">
    <property type="entry name" value="Glyco_hydro_19"/>
</dbReference>
<feature type="disulfide bond" evidence="11">
    <location>
        <begin position="206"/>
        <end position="238"/>
    </location>
</feature>
<name>A0A2T7CWS2_9POAL</name>
<feature type="disulfide bond" evidence="11">
    <location>
        <begin position="58"/>
        <end position="107"/>
    </location>
</feature>
<dbReference type="PIRSF" id="PIRSF001060">
    <property type="entry name" value="Endochitinase"/>
    <property type="match status" value="1"/>
</dbReference>
<dbReference type="SUPFAM" id="SSF53955">
    <property type="entry name" value="Lysozyme-like"/>
    <property type="match status" value="1"/>
</dbReference>
<sequence length="238" mass="25227">MAMASSPRQTTTLTALALGLVALLCAAGPCSGGGGASVPSVVTVAFFDGIKSQAGSGCEGKNFYTRGAFLSAADSFPGFAHGGSEADGKREVAAFFAHATYETGHFCYISEINRANVFCDASSRQWPCAPGKKYYGRGPLQLSWNFNYGPAGRRIGVDLLGDPDRVARDPAVSFKAALWSWMSSAHQAVPRGFGATIRAINGALECNGRNPDQMNARVRYYRQYCQQLGVDPGSNLTC</sequence>
<dbReference type="EMBL" id="CM009755">
    <property type="protein sequence ID" value="PUZ47790.1"/>
    <property type="molecule type" value="Genomic_DNA"/>
</dbReference>
<evidence type="ECO:0000256" key="4">
    <source>
        <dbReference type="ARBA" id="ARBA00022801"/>
    </source>
</evidence>
<proteinExistence type="predicted"/>
<reference evidence="14 15" key="1">
    <citation type="submission" date="2018-04" db="EMBL/GenBank/DDBJ databases">
        <title>WGS assembly of Panicum hallii var. hallii HAL2.</title>
        <authorList>
            <person name="Lovell J."/>
            <person name="Jenkins J."/>
            <person name="Lowry D."/>
            <person name="Mamidi S."/>
            <person name="Sreedasyam A."/>
            <person name="Weng X."/>
            <person name="Barry K."/>
            <person name="Bonette J."/>
            <person name="Campitelli B."/>
            <person name="Daum C."/>
            <person name="Gordon S."/>
            <person name="Gould B."/>
            <person name="Lipzen A."/>
            <person name="MacQueen A."/>
            <person name="Palacio-Mejia J."/>
            <person name="Plott C."/>
            <person name="Shakirov E."/>
            <person name="Shu S."/>
            <person name="Yoshinaga Y."/>
            <person name="Zane M."/>
            <person name="Rokhsar D."/>
            <person name="Grimwood J."/>
            <person name="Schmutz J."/>
            <person name="Juenger T."/>
        </authorList>
    </citation>
    <scope>NUCLEOTIDE SEQUENCE [LARGE SCALE GENOMIC DNA]</scope>
    <source>
        <strain evidence="15">cv. HAL2</strain>
    </source>
</reference>
<evidence type="ECO:0000259" key="13">
    <source>
        <dbReference type="PROSITE" id="PS00773"/>
    </source>
</evidence>
<dbReference type="Pfam" id="PF00182">
    <property type="entry name" value="Glyco_hydro_19"/>
    <property type="match status" value="2"/>
</dbReference>
<dbReference type="PROSITE" id="PS00773">
    <property type="entry name" value="CHITINASE_19_1"/>
    <property type="match status" value="1"/>
</dbReference>
<feature type="active site" description="Proton donor" evidence="10">
    <location>
        <position position="102"/>
    </location>
</feature>
<keyword evidence="6 11" id="KW-1015">Disulfide bond</keyword>
<dbReference type="AlphaFoldDB" id="A0A2T7CWS2"/>
<dbReference type="OrthoDB" id="5985073at2759"/>
<dbReference type="EC" id="3.2.1.14" evidence="2"/>
<organism evidence="14 15">
    <name type="scientific">Panicum hallii var. hallii</name>
    <dbReference type="NCBI Taxonomy" id="1504633"/>
    <lineage>
        <taxon>Eukaryota</taxon>
        <taxon>Viridiplantae</taxon>
        <taxon>Streptophyta</taxon>
        <taxon>Embryophyta</taxon>
        <taxon>Tracheophyta</taxon>
        <taxon>Spermatophyta</taxon>
        <taxon>Magnoliopsida</taxon>
        <taxon>Liliopsida</taxon>
        <taxon>Poales</taxon>
        <taxon>Poaceae</taxon>
        <taxon>PACMAD clade</taxon>
        <taxon>Panicoideae</taxon>
        <taxon>Panicodae</taxon>
        <taxon>Paniceae</taxon>
        <taxon>Panicinae</taxon>
        <taxon>Panicum</taxon>
        <taxon>Panicum sect. Panicum</taxon>
    </lineage>
</organism>
<dbReference type="PANTHER" id="PTHR22595">
    <property type="entry name" value="CHITINASE-RELATED"/>
    <property type="match status" value="1"/>
</dbReference>
<evidence type="ECO:0000256" key="12">
    <source>
        <dbReference type="SAM" id="SignalP"/>
    </source>
</evidence>
<protein>
    <recommendedName>
        <fullName evidence="2">chitinase</fullName>
        <ecNumber evidence="2">3.2.1.14</ecNumber>
    </recommendedName>
</protein>
<keyword evidence="7" id="KW-0119">Carbohydrate metabolism</keyword>
<keyword evidence="12" id="KW-0732">Signal</keyword>
<dbReference type="GO" id="GO:0016998">
    <property type="term" value="P:cell wall macromolecule catabolic process"/>
    <property type="evidence" value="ECO:0007669"/>
    <property type="project" value="InterPro"/>
</dbReference>
<evidence type="ECO:0000313" key="15">
    <source>
        <dbReference type="Proteomes" id="UP000244336"/>
    </source>
</evidence>
<feature type="disulfide bond" evidence="11">
    <location>
        <begin position="119"/>
        <end position="128"/>
    </location>
</feature>
<dbReference type="GO" id="GO:0008843">
    <property type="term" value="F:endochitinase activity"/>
    <property type="evidence" value="ECO:0007669"/>
    <property type="project" value="UniProtKB-EC"/>
</dbReference>
<evidence type="ECO:0000256" key="5">
    <source>
        <dbReference type="ARBA" id="ARBA00023024"/>
    </source>
</evidence>
<evidence type="ECO:0000256" key="9">
    <source>
        <dbReference type="ARBA" id="ARBA00023326"/>
    </source>
</evidence>
<dbReference type="STRING" id="1504633.A0A2T7CWS2"/>
<feature type="signal peptide" evidence="12">
    <location>
        <begin position="1"/>
        <end position="32"/>
    </location>
</feature>
<feature type="domain" description="Glycoside hydrolase family 19 catalytic" evidence="13">
    <location>
        <begin position="58"/>
        <end position="80"/>
    </location>
</feature>
<evidence type="ECO:0000256" key="1">
    <source>
        <dbReference type="ARBA" id="ARBA00000822"/>
    </source>
</evidence>
<feature type="chain" id="PRO_5015638708" description="chitinase" evidence="12">
    <location>
        <begin position="33"/>
        <end position="238"/>
    </location>
</feature>
<dbReference type="Gene3D" id="3.30.20.10">
    <property type="entry name" value="Endochitinase, domain 2"/>
    <property type="match status" value="1"/>
</dbReference>
<dbReference type="InterPro" id="IPR023346">
    <property type="entry name" value="Lysozyme-like_dom_sf"/>
</dbReference>
<gene>
    <name evidence="14" type="ORF">GQ55_7G194400</name>
</gene>
<dbReference type="GO" id="GO:0008061">
    <property type="term" value="F:chitin binding"/>
    <property type="evidence" value="ECO:0007669"/>
    <property type="project" value="UniProtKB-KW"/>
</dbReference>
<dbReference type="InterPro" id="IPR000726">
    <property type="entry name" value="Glyco_hydro_19_cat"/>
</dbReference>
<keyword evidence="9" id="KW-0624">Polysaccharide degradation</keyword>
<dbReference type="GO" id="GO:0000272">
    <property type="term" value="P:polysaccharide catabolic process"/>
    <property type="evidence" value="ECO:0007669"/>
    <property type="project" value="UniProtKB-KW"/>
</dbReference>
<dbReference type="GO" id="GO:0006032">
    <property type="term" value="P:chitin catabolic process"/>
    <property type="evidence" value="ECO:0007669"/>
    <property type="project" value="UniProtKB-KW"/>
</dbReference>
<dbReference type="CDD" id="cd00325">
    <property type="entry name" value="chitinase_GH19"/>
    <property type="match status" value="1"/>
</dbReference>
<dbReference type="PANTHER" id="PTHR22595:SF197">
    <property type="entry name" value="CHITINASE FAMILY PROTEIN"/>
    <property type="match status" value="1"/>
</dbReference>
<dbReference type="Proteomes" id="UP000244336">
    <property type="component" value="Chromosome 7"/>
</dbReference>
<evidence type="ECO:0000256" key="3">
    <source>
        <dbReference type="ARBA" id="ARBA00022669"/>
    </source>
</evidence>
<evidence type="ECO:0000256" key="2">
    <source>
        <dbReference type="ARBA" id="ARBA00012729"/>
    </source>
</evidence>
<evidence type="ECO:0000256" key="6">
    <source>
        <dbReference type="ARBA" id="ARBA00023157"/>
    </source>
</evidence>
<dbReference type="Gramene" id="PUZ47790">
    <property type="protein sequence ID" value="PUZ47790"/>
    <property type="gene ID" value="GQ55_7G194400"/>
</dbReference>
<dbReference type="FunFam" id="3.30.20.10:FF:000001">
    <property type="entry name" value="Endochitinase (Chitinase)"/>
    <property type="match status" value="1"/>
</dbReference>
<comment type="catalytic activity">
    <reaction evidence="1">
        <text>Random endo-hydrolysis of N-acetyl-beta-D-glucosaminide (1-&gt;4)-beta-linkages in chitin and chitodextrins.</text>
        <dbReference type="EC" id="3.2.1.14"/>
    </reaction>
</comment>
<evidence type="ECO:0000256" key="8">
    <source>
        <dbReference type="ARBA" id="ARBA00023295"/>
    </source>
</evidence>